<dbReference type="AlphaFoldDB" id="A0A074ZI51"/>
<evidence type="ECO:0000313" key="3">
    <source>
        <dbReference type="Proteomes" id="UP000054324"/>
    </source>
</evidence>
<proteinExistence type="predicted"/>
<feature type="region of interest" description="Disordered" evidence="1">
    <location>
        <begin position="40"/>
        <end position="76"/>
    </location>
</feature>
<feature type="region of interest" description="Disordered" evidence="1">
    <location>
        <begin position="179"/>
        <end position="213"/>
    </location>
</feature>
<organism evidence="2 3">
    <name type="scientific">Opisthorchis viverrini</name>
    <name type="common">Southeast Asian liver fluke</name>
    <dbReference type="NCBI Taxonomy" id="6198"/>
    <lineage>
        <taxon>Eukaryota</taxon>
        <taxon>Metazoa</taxon>
        <taxon>Spiralia</taxon>
        <taxon>Lophotrochozoa</taxon>
        <taxon>Platyhelminthes</taxon>
        <taxon>Trematoda</taxon>
        <taxon>Digenea</taxon>
        <taxon>Opisthorchiida</taxon>
        <taxon>Opisthorchiata</taxon>
        <taxon>Opisthorchiidae</taxon>
        <taxon>Opisthorchis</taxon>
    </lineage>
</organism>
<sequence length="733" mass="81879">MEMMHLFGADSILDRDRLALAVYLARRDVAQLVSGTDMQPVKEKKTKTLPQRPTVSTKPTTQSRVTIRPCSAGHTLAPDCASQPLRAENVGLTSSTPISHGVPQEESPGHPPESLPARGTSPPTRDLNSCNIPRRTRPLHAPTEKQLQCAKDSHLRQLQAKIARYSSALADLRIRPTETTRTRSEANGTGAVVRQPPVRRRNSVSLRPVPRKSRSASFLQQNVVPLGFKIHSRPNSFRPGISSWPNNHRRSVSETHRKSAVSSKQQKIREQVDALWAEARQSLSVVDSEVVVLEPDQENPIQNLNNVPSVDASPYVIPEETQKENNQLGTKHARFRTQSPKRIERLRTTHHSARPSTREEQGREVMPLSVDDVLNQLDEAEAEENSIRHRWAHLSFGLDRGRRPSVKKEYDSSDAFVTARPILIPNRPEAQLGRRQNTLMKKTAENHMSLPGGTHIVFTKTVPDATYTSKRTQSPLKAQDSGYFANSRIALRLPTQLHRKLLLEAARRHRHFVMVCEQRNILTAEDCKNVHPTRVCEWLADELVDQLLSEVVADIERETSELVEEIVEGELHTEAPDSTLTTHSNMSDLDDGQVPINTPFPGVEDQLAIVESSEPKPHFTPRSDLSPVHAPMKNSLQQSRDEPIVLTSSKERQSTKADPTQYSLEFDESATDQNCSTIHSSYQADAAQVLNGNFTESRSLSSATLIATQALHQACESMDDLTDRIIDSPLPSQ</sequence>
<accession>A0A074ZI51</accession>
<dbReference type="Proteomes" id="UP000054324">
    <property type="component" value="Unassembled WGS sequence"/>
</dbReference>
<gene>
    <name evidence="2" type="ORF">T265_09028</name>
</gene>
<feature type="compositionally biased region" description="Polar residues" evidence="1">
    <location>
        <begin position="121"/>
        <end position="131"/>
    </location>
</feature>
<feature type="compositionally biased region" description="Polar residues" evidence="1">
    <location>
        <begin position="48"/>
        <end position="65"/>
    </location>
</feature>
<evidence type="ECO:0000256" key="1">
    <source>
        <dbReference type="SAM" id="MobiDB-lite"/>
    </source>
</evidence>
<keyword evidence="3" id="KW-1185">Reference proteome</keyword>
<dbReference type="KEGG" id="ovi:T265_09028"/>
<feature type="compositionally biased region" description="Basic and acidic residues" evidence="1">
    <location>
        <begin position="639"/>
        <end position="655"/>
    </location>
</feature>
<protein>
    <submittedName>
        <fullName evidence="2">Uncharacterized protein</fullName>
    </submittedName>
</protein>
<dbReference type="CTD" id="20323207"/>
<evidence type="ECO:0000313" key="2">
    <source>
        <dbReference type="EMBL" id="KER22985.1"/>
    </source>
</evidence>
<name>A0A074ZI51_OPIVI</name>
<feature type="region of interest" description="Disordered" evidence="1">
    <location>
        <begin position="239"/>
        <end position="266"/>
    </location>
</feature>
<reference evidence="2 3" key="1">
    <citation type="submission" date="2013-11" db="EMBL/GenBank/DDBJ databases">
        <title>Opisthorchis viverrini - life in the bile duct.</title>
        <authorList>
            <person name="Young N.D."/>
            <person name="Nagarajan N."/>
            <person name="Lin S.J."/>
            <person name="Korhonen P.K."/>
            <person name="Jex A.R."/>
            <person name="Hall R.S."/>
            <person name="Safavi-Hemami H."/>
            <person name="Kaewkong W."/>
            <person name="Bertrand D."/>
            <person name="Gao S."/>
            <person name="Seet Q."/>
            <person name="Wongkham S."/>
            <person name="Teh B.T."/>
            <person name="Wongkham C."/>
            <person name="Intapan P.M."/>
            <person name="Maleewong W."/>
            <person name="Yang X."/>
            <person name="Hu M."/>
            <person name="Wang Z."/>
            <person name="Hofmann A."/>
            <person name="Sternberg P.W."/>
            <person name="Tan P."/>
            <person name="Wang J."/>
            <person name="Gasser R.B."/>
        </authorList>
    </citation>
    <scope>NUCLEOTIDE SEQUENCE [LARGE SCALE GENOMIC DNA]</scope>
</reference>
<dbReference type="OrthoDB" id="6248528at2759"/>
<feature type="region of interest" description="Disordered" evidence="1">
    <location>
        <begin position="92"/>
        <end position="145"/>
    </location>
</feature>
<feature type="region of interest" description="Disordered" evidence="1">
    <location>
        <begin position="614"/>
        <end position="660"/>
    </location>
</feature>
<dbReference type="GeneID" id="20323207"/>
<dbReference type="EMBL" id="KL596870">
    <property type="protein sequence ID" value="KER22985.1"/>
    <property type="molecule type" value="Genomic_DNA"/>
</dbReference>
<dbReference type="RefSeq" id="XP_009173256.1">
    <property type="nucleotide sequence ID" value="XM_009174992.1"/>
</dbReference>